<keyword evidence="3" id="KW-0813">Transport</keyword>
<reference evidence="10 11" key="1">
    <citation type="journal article" date="2021" name="Sci. Rep.">
        <title>The distribution of antibiotic resistance genes in chicken gut microbiota commensals.</title>
        <authorList>
            <person name="Juricova H."/>
            <person name="Matiasovicova J."/>
            <person name="Kubasova T."/>
            <person name="Cejkova D."/>
            <person name="Rychlik I."/>
        </authorList>
    </citation>
    <scope>NUCLEOTIDE SEQUENCE [LARGE SCALE GENOMIC DNA]</scope>
    <source>
        <strain evidence="10 11">An562</strain>
    </source>
</reference>
<gene>
    <name evidence="10" type="primary">rarD</name>
    <name evidence="10" type="ORF">H5985_05675</name>
</gene>
<feature type="transmembrane region" description="Helical" evidence="8">
    <location>
        <begin position="188"/>
        <end position="204"/>
    </location>
</feature>
<protein>
    <submittedName>
        <fullName evidence="10">EamA family transporter RarD</fullName>
    </submittedName>
</protein>
<evidence type="ECO:0000256" key="7">
    <source>
        <dbReference type="ARBA" id="ARBA00023136"/>
    </source>
</evidence>
<comment type="similarity">
    <text evidence="2">Belongs to the EamA transporter family.</text>
</comment>
<feature type="transmembrane region" description="Helical" evidence="8">
    <location>
        <begin position="111"/>
        <end position="130"/>
    </location>
</feature>
<dbReference type="RefSeq" id="WP_205050345.1">
    <property type="nucleotide sequence ID" value="NZ_JACJKX010000009.1"/>
</dbReference>
<dbReference type="Proteomes" id="UP000777002">
    <property type="component" value="Unassembled WGS sequence"/>
</dbReference>
<evidence type="ECO:0000256" key="4">
    <source>
        <dbReference type="ARBA" id="ARBA00022475"/>
    </source>
</evidence>
<dbReference type="InterPro" id="IPR004626">
    <property type="entry name" value="RarD"/>
</dbReference>
<feature type="transmembrane region" description="Helical" evidence="8">
    <location>
        <begin position="12"/>
        <end position="35"/>
    </location>
</feature>
<keyword evidence="7 8" id="KW-0472">Membrane</keyword>
<dbReference type="InterPro" id="IPR037185">
    <property type="entry name" value="EmrE-like"/>
</dbReference>
<evidence type="ECO:0000256" key="2">
    <source>
        <dbReference type="ARBA" id="ARBA00007362"/>
    </source>
</evidence>
<keyword evidence="5 8" id="KW-0812">Transmembrane</keyword>
<evidence type="ECO:0000313" key="11">
    <source>
        <dbReference type="Proteomes" id="UP000777002"/>
    </source>
</evidence>
<dbReference type="Pfam" id="PF00892">
    <property type="entry name" value="EamA"/>
    <property type="match status" value="1"/>
</dbReference>
<evidence type="ECO:0000256" key="3">
    <source>
        <dbReference type="ARBA" id="ARBA00022448"/>
    </source>
</evidence>
<feature type="transmembrane region" description="Helical" evidence="8">
    <location>
        <begin position="80"/>
        <end position="99"/>
    </location>
</feature>
<dbReference type="EMBL" id="JACJKX010000009">
    <property type="protein sequence ID" value="MBM6928758.1"/>
    <property type="molecule type" value="Genomic_DNA"/>
</dbReference>
<evidence type="ECO:0000256" key="6">
    <source>
        <dbReference type="ARBA" id="ARBA00022989"/>
    </source>
</evidence>
<feature type="domain" description="EamA" evidence="9">
    <location>
        <begin position="162"/>
        <end position="294"/>
    </location>
</feature>
<evidence type="ECO:0000256" key="5">
    <source>
        <dbReference type="ARBA" id="ARBA00022692"/>
    </source>
</evidence>
<proteinExistence type="inferred from homology"/>
<feature type="transmembrane region" description="Helical" evidence="8">
    <location>
        <begin position="277"/>
        <end position="295"/>
    </location>
</feature>
<sequence>MASLTNSGYKSGLASAIGAYCIWGTIALYWALLSAAGDVEILAHRIVWSLIFILGLLITKRQLGATFRLFIDLFKNPRENNTFLLILATLFASGNWLINIVGVTSGRVVELGMGTFLTPLMTMAIGIVFFSERVSKVRAAAIALAAIGVAVLVAGLDRFPWIAILVSTTWATYGALKKKIIIDPLKSVGIEHILMVGPALIYLLSFDGALVRHFLESFTSGLSWALMGTGIVTSVPMILFSLAAQRLPMTVLGIIQFLSPVLTFCLGVFVFKEAVSFAEVIALGFILSAVLLYILGNVKHHRGP</sequence>
<evidence type="ECO:0000259" key="9">
    <source>
        <dbReference type="Pfam" id="PF00892"/>
    </source>
</evidence>
<keyword evidence="11" id="KW-1185">Reference proteome</keyword>
<keyword evidence="4" id="KW-1003">Cell membrane</keyword>
<keyword evidence="6 8" id="KW-1133">Transmembrane helix</keyword>
<accession>A0ABS2GV58</accession>
<dbReference type="InterPro" id="IPR000620">
    <property type="entry name" value="EamA_dom"/>
</dbReference>
<dbReference type="PANTHER" id="PTHR22911:SF137">
    <property type="entry name" value="SOLUTE CARRIER FAMILY 35 MEMBER G2-RELATED"/>
    <property type="match status" value="1"/>
</dbReference>
<organism evidence="10 11">
    <name type="scientific">Parasutterella secunda</name>
    <dbReference type="NCBI Taxonomy" id="626947"/>
    <lineage>
        <taxon>Bacteria</taxon>
        <taxon>Pseudomonadati</taxon>
        <taxon>Pseudomonadota</taxon>
        <taxon>Betaproteobacteria</taxon>
        <taxon>Burkholderiales</taxon>
        <taxon>Sutterellaceae</taxon>
        <taxon>Parasutterella</taxon>
    </lineage>
</organism>
<dbReference type="SUPFAM" id="SSF103481">
    <property type="entry name" value="Multidrug resistance efflux transporter EmrE"/>
    <property type="match status" value="2"/>
</dbReference>
<feature type="transmembrane region" description="Helical" evidence="8">
    <location>
        <begin position="251"/>
        <end position="271"/>
    </location>
</feature>
<dbReference type="PANTHER" id="PTHR22911">
    <property type="entry name" value="ACYL-MALONYL CONDENSING ENZYME-RELATED"/>
    <property type="match status" value="1"/>
</dbReference>
<evidence type="ECO:0000256" key="1">
    <source>
        <dbReference type="ARBA" id="ARBA00004651"/>
    </source>
</evidence>
<name>A0ABS2GV58_9BURK</name>
<evidence type="ECO:0000256" key="8">
    <source>
        <dbReference type="SAM" id="Phobius"/>
    </source>
</evidence>
<feature type="transmembrane region" description="Helical" evidence="8">
    <location>
        <begin position="41"/>
        <end position="59"/>
    </location>
</feature>
<feature type="transmembrane region" description="Helical" evidence="8">
    <location>
        <begin position="137"/>
        <end position="153"/>
    </location>
</feature>
<comment type="subcellular location">
    <subcellularLocation>
        <location evidence="1">Cell membrane</location>
        <topology evidence="1">Multi-pass membrane protein</topology>
    </subcellularLocation>
</comment>
<evidence type="ECO:0000313" key="10">
    <source>
        <dbReference type="EMBL" id="MBM6928758.1"/>
    </source>
</evidence>
<comment type="caution">
    <text evidence="10">The sequence shown here is derived from an EMBL/GenBank/DDBJ whole genome shotgun (WGS) entry which is preliminary data.</text>
</comment>
<feature type="transmembrane region" description="Helical" evidence="8">
    <location>
        <begin position="159"/>
        <end position="176"/>
    </location>
</feature>
<feature type="transmembrane region" description="Helical" evidence="8">
    <location>
        <begin position="224"/>
        <end position="244"/>
    </location>
</feature>
<dbReference type="NCBIfam" id="TIGR00688">
    <property type="entry name" value="rarD"/>
    <property type="match status" value="1"/>
</dbReference>